<proteinExistence type="predicted"/>
<dbReference type="Pfam" id="PF23395">
    <property type="entry name" value="SAM_6"/>
    <property type="match status" value="1"/>
</dbReference>
<protein>
    <recommendedName>
        <fullName evidence="1">SAM-like domain-containing protein</fullName>
    </recommendedName>
</protein>
<sequence>MHDESLLLYARAYDLVEDHTSISPLSFICLPYDTEEEAGDDVDLITKFLENLPFQTTSVHSTTNERLEAVKDVSLLLARTISLRVYTENPGDGYQKPDDLYFDEPLLRYEASLPTNTINQRLDLTRLPLKGVVPNKEDDDGELQFPYWAWERRNEIAADLAGERMAVDRKVLEFLRKTVKDPDTEKKSTRECEDDCYNISTVSTISLLHRSANILFGGTELTGLEQLEPLKLETGDKLPSILTFENGNPMNESLDEDIGAVQLSKSIQLPPLISSSPIRPPPKELHVEIPLTPPLTSPNKHINVLDKTAGTNITSELCGPPKRVKFSDIVEGFLIPPSLDPSEGGYDDEVTPGDYLTHSAMAQFSLEVMEPGAQFFLMQLQQEQLEDSTKSAQEPEDGLRVELPIVSWKRPTPPWISGGFHNDDLVGAIDKEVMLNWEYRKSLDIAGLCWTIGNTTVSQPGVSETIFPETEEELWKGIEDVFPVLPLETVIEDEDNSFWEDKQEQDEDLEFVGVSTDFGGSGVESVELSTTDYAILAAFIGFCEGIGNIEVTIVPGCGKSGAQELGKWVVKAMDFHSTTWKNAGLEVQITEKETTWEAFLRNSGMNSYAAQAVLTKLHESECSLVDFVTIEKQSRRVIFEQFVGRKSLERFEEVSDARWQYG</sequence>
<dbReference type="Proteomes" id="UP000483672">
    <property type="component" value="Unassembled WGS sequence"/>
</dbReference>
<dbReference type="AlphaFoldDB" id="A0A7C8URI3"/>
<comment type="caution">
    <text evidence="2">The sequence shown here is derived from an EMBL/GenBank/DDBJ whole genome shotgun (WGS) entry which is preliminary data.</text>
</comment>
<gene>
    <name evidence="2" type="ORF">TWF191_004817</name>
</gene>
<accession>A0A7C8URI3</accession>
<name>A0A7C8URI3_ORBOL</name>
<feature type="domain" description="SAM-like" evidence="1">
    <location>
        <begin position="591"/>
        <end position="654"/>
    </location>
</feature>
<evidence type="ECO:0000259" key="1">
    <source>
        <dbReference type="Pfam" id="PF23395"/>
    </source>
</evidence>
<organism evidence="2 3">
    <name type="scientific">Orbilia oligospora</name>
    <name type="common">Nematode-trapping fungus</name>
    <name type="synonym">Arthrobotrys oligospora</name>
    <dbReference type="NCBI Taxonomy" id="2813651"/>
    <lineage>
        <taxon>Eukaryota</taxon>
        <taxon>Fungi</taxon>
        <taxon>Dikarya</taxon>
        <taxon>Ascomycota</taxon>
        <taxon>Pezizomycotina</taxon>
        <taxon>Orbiliomycetes</taxon>
        <taxon>Orbiliales</taxon>
        <taxon>Orbiliaceae</taxon>
        <taxon>Orbilia</taxon>
    </lineage>
</organism>
<reference evidence="2 3" key="1">
    <citation type="submission" date="2019-06" db="EMBL/GenBank/DDBJ databases">
        <authorList>
            <person name="Palmer J.M."/>
        </authorList>
    </citation>
    <scope>NUCLEOTIDE SEQUENCE [LARGE SCALE GENOMIC DNA]</scope>
    <source>
        <strain evidence="2 3">TWF191</strain>
    </source>
</reference>
<dbReference type="EMBL" id="WIPF01000024">
    <property type="protein sequence ID" value="KAF3226155.1"/>
    <property type="molecule type" value="Genomic_DNA"/>
</dbReference>
<evidence type="ECO:0000313" key="3">
    <source>
        <dbReference type="Proteomes" id="UP000483672"/>
    </source>
</evidence>
<evidence type="ECO:0000313" key="2">
    <source>
        <dbReference type="EMBL" id="KAF3226155.1"/>
    </source>
</evidence>
<dbReference type="InterPro" id="IPR057559">
    <property type="entry name" value="SAM_6"/>
</dbReference>